<dbReference type="SUPFAM" id="SSF48726">
    <property type="entry name" value="Immunoglobulin"/>
    <property type="match status" value="1"/>
</dbReference>
<keyword evidence="2" id="KW-0812">Transmembrane</keyword>
<dbReference type="Pfam" id="PF01607">
    <property type="entry name" value="CBM_14"/>
    <property type="match status" value="1"/>
</dbReference>
<evidence type="ECO:0000256" key="2">
    <source>
        <dbReference type="SAM" id="Phobius"/>
    </source>
</evidence>
<proteinExistence type="predicted"/>
<feature type="transmembrane region" description="Helical" evidence="2">
    <location>
        <begin position="79"/>
        <end position="101"/>
    </location>
</feature>
<gene>
    <name evidence="4" type="ORF">ACJMK2_017974</name>
</gene>
<keyword evidence="2" id="KW-1133">Transmembrane helix</keyword>
<comment type="caution">
    <text evidence="4">The sequence shown here is derived from an EMBL/GenBank/DDBJ whole genome shotgun (WGS) entry which is preliminary data.</text>
</comment>
<feature type="domain" description="Chitin-binding type-2" evidence="3">
    <location>
        <begin position="446"/>
        <end position="507"/>
    </location>
</feature>
<name>A0ABD3UFM3_SINWO</name>
<dbReference type="InterPro" id="IPR036179">
    <property type="entry name" value="Ig-like_dom_sf"/>
</dbReference>
<protein>
    <recommendedName>
        <fullName evidence="3">Chitin-binding type-2 domain-containing protein</fullName>
    </recommendedName>
</protein>
<organism evidence="4 5">
    <name type="scientific">Sinanodonta woodiana</name>
    <name type="common">Chinese pond mussel</name>
    <name type="synonym">Anodonta woodiana</name>
    <dbReference type="NCBI Taxonomy" id="1069815"/>
    <lineage>
        <taxon>Eukaryota</taxon>
        <taxon>Metazoa</taxon>
        <taxon>Spiralia</taxon>
        <taxon>Lophotrochozoa</taxon>
        <taxon>Mollusca</taxon>
        <taxon>Bivalvia</taxon>
        <taxon>Autobranchia</taxon>
        <taxon>Heteroconchia</taxon>
        <taxon>Palaeoheterodonta</taxon>
        <taxon>Unionida</taxon>
        <taxon>Unionoidea</taxon>
        <taxon>Unionidae</taxon>
        <taxon>Unioninae</taxon>
        <taxon>Sinanodonta</taxon>
    </lineage>
</organism>
<dbReference type="EMBL" id="JBJQND010000016">
    <property type="protein sequence ID" value="KAL3847042.1"/>
    <property type="molecule type" value="Genomic_DNA"/>
</dbReference>
<dbReference type="PROSITE" id="PS50940">
    <property type="entry name" value="CHIT_BIND_II"/>
    <property type="match status" value="1"/>
</dbReference>
<dbReference type="Gene3D" id="2.170.140.10">
    <property type="entry name" value="Chitin binding domain"/>
    <property type="match status" value="1"/>
</dbReference>
<dbReference type="SUPFAM" id="SSF57625">
    <property type="entry name" value="Invertebrate chitin-binding proteins"/>
    <property type="match status" value="1"/>
</dbReference>
<evidence type="ECO:0000256" key="1">
    <source>
        <dbReference type="SAM" id="MobiDB-lite"/>
    </source>
</evidence>
<evidence type="ECO:0000313" key="5">
    <source>
        <dbReference type="Proteomes" id="UP001634394"/>
    </source>
</evidence>
<reference evidence="4 5" key="1">
    <citation type="submission" date="2024-11" db="EMBL/GenBank/DDBJ databases">
        <title>Chromosome-level genome assembly of the freshwater bivalve Anodonta woodiana.</title>
        <authorList>
            <person name="Chen X."/>
        </authorList>
    </citation>
    <scope>NUCLEOTIDE SEQUENCE [LARGE SCALE GENOMIC DNA]</scope>
    <source>
        <strain evidence="4">MN2024</strain>
        <tissue evidence="4">Gills</tissue>
    </source>
</reference>
<sequence>MSSTSSYTTEMVSITSANRAHETDINIDDGYTAINDTSLPRKRRLPMPPASKPPRPKKNFTLCHKSCKELCSYCVGSRLILSIPLLFLALVALGVLIYLLVTNIQVPVPVPVSPFIQLPDPLDAGGIPEGSNGTLKFVMSPVQNPEVLNLLQESTGQNLTILQNVNLTNGTWSFDGRDISIEIFMTDKGYFHIVLNMEITNSQCRHAGKYFVLLSGSKGKAEQSLVYKVNTGCPCESEYELNFDKELNCELKVIGNTTISFNKVSGESIEPILYQTGIRIPDNVPERGRFSAMWNPSGTLTASINFLPVQCHDEGNYSLTVTSRMGTKLYYTYIKVIDHQYEPTISTLKELFEDIDNGLQCHAITGCKNASMILEATERKGNDYTPMPQYLTLTHYEEGYIWKTNATVTLIKYQVSALRNRCLRCTYSIGDKPYYSKPICMQVIEADFCNNKNFTCRYPHPYDCNKFIMCVTAGPVVFICPVSLHYHQNSDNCTGLCLYANEANCNIQKFKDCDCEDI</sequence>
<keyword evidence="5" id="KW-1185">Reference proteome</keyword>
<evidence type="ECO:0000313" key="4">
    <source>
        <dbReference type="EMBL" id="KAL3847042.1"/>
    </source>
</evidence>
<dbReference type="Proteomes" id="UP001634394">
    <property type="component" value="Unassembled WGS sequence"/>
</dbReference>
<accession>A0ABD3UFM3</accession>
<dbReference type="AlphaFoldDB" id="A0ABD3UFM3"/>
<dbReference type="InterPro" id="IPR036508">
    <property type="entry name" value="Chitin-bd_dom_sf"/>
</dbReference>
<dbReference type="InterPro" id="IPR002557">
    <property type="entry name" value="Chitin-bd_dom"/>
</dbReference>
<evidence type="ECO:0000259" key="3">
    <source>
        <dbReference type="PROSITE" id="PS50940"/>
    </source>
</evidence>
<feature type="region of interest" description="Disordered" evidence="1">
    <location>
        <begin position="31"/>
        <end position="58"/>
    </location>
</feature>
<keyword evidence="2" id="KW-0472">Membrane</keyword>
<dbReference type="SMART" id="SM00494">
    <property type="entry name" value="ChtBD2"/>
    <property type="match status" value="1"/>
</dbReference>